<comment type="similarity">
    <text evidence="1">Belongs to the class-I pyridoxal-phosphate-dependent aminotransferase family.</text>
</comment>
<dbReference type="GO" id="GO:0008483">
    <property type="term" value="F:transaminase activity"/>
    <property type="evidence" value="ECO:0007669"/>
    <property type="project" value="TreeGrafter"/>
</dbReference>
<feature type="region of interest" description="Disordered" evidence="3">
    <location>
        <begin position="756"/>
        <end position="779"/>
    </location>
</feature>
<dbReference type="CDD" id="cd00609">
    <property type="entry name" value="AAT_like"/>
    <property type="match status" value="1"/>
</dbReference>
<dbReference type="PROSITE" id="PS00105">
    <property type="entry name" value="AA_TRANSFER_CLASS_1"/>
    <property type="match status" value="1"/>
</dbReference>
<evidence type="ECO:0000313" key="5">
    <source>
        <dbReference type="Proteomes" id="UP000887572"/>
    </source>
</evidence>
<reference evidence="6" key="1">
    <citation type="submission" date="2022-11" db="UniProtKB">
        <authorList>
            <consortium name="WormBaseParasite"/>
        </authorList>
    </citation>
    <scope>IDENTIFICATION</scope>
</reference>
<dbReference type="Gene3D" id="3.40.640.10">
    <property type="entry name" value="Type I PLP-dependent aspartate aminotransferase-like (Major domain)"/>
    <property type="match status" value="1"/>
</dbReference>
<dbReference type="GO" id="GO:0030170">
    <property type="term" value="F:pyridoxal phosphate binding"/>
    <property type="evidence" value="ECO:0007669"/>
    <property type="project" value="InterPro"/>
</dbReference>
<organism evidence="5 6">
    <name type="scientific">Globodera rostochiensis</name>
    <name type="common">Golden nematode worm</name>
    <name type="synonym">Heterodera rostochiensis</name>
    <dbReference type="NCBI Taxonomy" id="31243"/>
    <lineage>
        <taxon>Eukaryota</taxon>
        <taxon>Metazoa</taxon>
        <taxon>Ecdysozoa</taxon>
        <taxon>Nematoda</taxon>
        <taxon>Chromadorea</taxon>
        <taxon>Rhabditida</taxon>
        <taxon>Tylenchina</taxon>
        <taxon>Tylenchomorpha</taxon>
        <taxon>Tylenchoidea</taxon>
        <taxon>Heteroderidae</taxon>
        <taxon>Heteroderinae</taxon>
        <taxon>Globodera</taxon>
    </lineage>
</organism>
<protein>
    <submittedName>
        <fullName evidence="6">Aminotransferase class I/classII domain-containing protein</fullName>
    </submittedName>
</protein>
<dbReference type="InterPro" id="IPR015422">
    <property type="entry name" value="PyrdxlP-dep_Trfase_small"/>
</dbReference>
<keyword evidence="2" id="KW-0663">Pyridoxal phosphate</keyword>
<dbReference type="Pfam" id="PF00155">
    <property type="entry name" value="Aminotran_1_2"/>
    <property type="match status" value="1"/>
</dbReference>
<sequence>MVAERAQRGLKLPSSSVQNKLHQEDPYHQENNTQGYIKLSSADNILSQDLITDKFRSIDWSKFSMEQLFVYPRGGGELRTLSSVARFINRFCRSVDSEVPPVKEEELVIVPGVTSGADLLSQILFDPGDFVLVPSPFYYRFVNDFGERGLVHVGCVPALSEDGTCTELRAERFDEVYQGIMQQQQQGKVRAIMLVNPQNPEGGYFSLEEIRPVVRWALSRNLFVLLDEIYDLSIYDEDAKCPFRSAVELFDDERSRQKLIWLWGLSKNFSLPGLRAAVIHSPNPIVRTAVTRFMMHHLPNCTTQFIMRQFLDDHEWVEKVFLPENLRRMREARDRTLHSLQLMGVRCLKPRAGFFVLADFSKFLDEPTFEAEQRLFERFMHSKVIITAGEACRMPTPGWFRIVFTSVNAKTLDQGLLRIRNALVETAGMKLRTGVLEWPFGNHRELGMGFLEDWNAVWLWCNGNWLMRCPKINTNVPVILMTIIGLLTCTISGGKKKESGQDGALNDLLGGLDLDGMLSGVQELLGKHAGGGSADGKKGDGLEKLKEMAANLDPKMLKDILGKMDTEKISQTIQNMVKPENIWEMLPAHVKEMLPEGWFLIGKKIGNVLSKEWDKIMELLDGVDKLGSMEELREELKKKAPILSDLLENDVWKGNKERWQKFEGNLGEEAKQYTENVKATGWEFLSRKVFAPALRLSPEAKMNLKDSLGNTLPALKPLLEKAATNKKLKEWAEQWQMMAELEAMFSKVQLATDGLKEKANGGGNAGRTEDEEGTKKEEL</sequence>
<dbReference type="PANTHER" id="PTHR43795:SF39">
    <property type="entry name" value="AMINOTRANSFERASE CLASS I_CLASSII DOMAIN-CONTAINING PROTEIN"/>
    <property type="match status" value="1"/>
</dbReference>
<evidence type="ECO:0000256" key="3">
    <source>
        <dbReference type="SAM" id="MobiDB-lite"/>
    </source>
</evidence>
<keyword evidence="5" id="KW-1185">Reference proteome</keyword>
<dbReference type="InterPro" id="IPR004838">
    <property type="entry name" value="NHTrfase_class1_PyrdxlP-BS"/>
</dbReference>
<dbReference type="SUPFAM" id="SSF53383">
    <property type="entry name" value="PLP-dependent transferases"/>
    <property type="match status" value="1"/>
</dbReference>
<dbReference type="WBParaSite" id="Gr19_v10_g6131.t1">
    <property type="protein sequence ID" value="Gr19_v10_g6131.t1"/>
    <property type="gene ID" value="Gr19_v10_g6131"/>
</dbReference>
<dbReference type="InterPro" id="IPR050478">
    <property type="entry name" value="Ethylene_sulfur-biosynth"/>
</dbReference>
<dbReference type="InterPro" id="IPR004839">
    <property type="entry name" value="Aminotransferase_I/II_large"/>
</dbReference>
<dbReference type="PANTHER" id="PTHR43795">
    <property type="entry name" value="BIFUNCTIONAL ASPARTATE AMINOTRANSFERASE AND GLUTAMATE/ASPARTATE-PREPHENATE AMINOTRANSFERASE-RELATED"/>
    <property type="match status" value="1"/>
</dbReference>
<proteinExistence type="inferred from homology"/>
<dbReference type="GO" id="GO:0006520">
    <property type="term" value="P:amino acid metabolic process"/>
    <property type="evidence" value="ECO:0007669"/>
    <property type="project" value="TreeGrafter"/>
</dbReference>
<feature type="domain" description="Aminotransferase class I/classII large" evidence="4">
    <location>
        <begin position="64"/>
        <end position="418"/>
    </location>
</feature>
<feature type="region of interest" description="Disordered" evidence="3">
    <location>
        <begin position="1"/>
        <end position="30"/>
    </location>
</feature>
<dbReference type="Proteomes" id="UP000887572">
    <property type="component" value="Unplaced"/>
</dbReference>
<name>A0A914I1Z7_GLORO</name>
<dbReference type="PRINTS" id="PR00753">
    <property type="entry name" value="ACCSYNTHASE"/>
</dbReference>
<accession>A0A914I1Z7</accession>
<dbReference type="AlphaFoldDB" id="A0A914I1Z7"/>
<evidence type="ECO:0000313" key="6">
    <source>
        <dbReference type="WBParaSite" id="Gr19_v10_g6131.t1"/>
    </source>
</evidence>
<dbReference type="Gene3D" id="3.90.1150.10">
    <property type="entry name" value="Aspartate Aminotransferase, domain 1"/>
    <property type="match status" value="1"/>
</dbReference>
<dbReference type="InterPro" id="IPR015424">
    <property type="entry name" value="PyrdxlP-dep_Trfase"/>
</dbReference>
<evidence type="ECO:0000256" key="2">
    <source>
        <dbReference type="ARBA" id="ARBA00022898"/>
    </source>
</evidence>
<evidence type="ECO:0000259" key="4">
    <source>
        <dbReference type="Pfam" id="PF00155"/>
    </source>
</evidence>
<dbReference type="InterPro" id="IPR015421">
    <property type="entry name" value="PyrdxlP-dep_Trfase_major"/>
</dbReference>
<evidence type="ECO:0000256" key="1">
    <source>
        <dbReference type="ARBA" id="ARBA00007441"/>
    </source>
</evidence>